<evidence type="ECO:0000256" key="1">
    <source>
        <dbReference type="SAM" id="SignalP"/>
    </source>
</evidence>
<gene>
    <name evidence="2" type="ORF">OSB04_031547</name>
</gene>
<comment type="caution">
    <text evidence="2">The sequence shown here is derived from an EMBL/GenBank/DDBJ whole genome shotgun (WGS) entry which is preliminary data.</text>
</comment>
<dbReference type="AlphaFoldDB" id="A0AA38S967"/>
<name>A0AA38S967_9ASTR</name>
<organism evidence="2 3">
    <name type="scientific">Centaurea solstitialis</name>
    <name type="common">yellow star-thistle</name>
    <dbReference type="NCBI Taxonomy" id="347529"/>
    <lineage>
        <taxon>Eukaryota</taxon>
        <taxon>Viridiplantae</taxon>
        <taxon>Streptophyta</taxon>
        <taxon>Embryophyta</taxon>
        <taxon>Tracheophyta</taxon>
        <taxon>Spermatophyta</taxon>
        <taxon>Magnoliopsida</taxon>
        <taxon>eudicotyledons</taxon>
        <taxon>Gunneridae</taxon>
        <taxon>Pentapetalae</taxon>
        <taxon>asterids</taxon>
        <taxon>campanulids</taxon>
        <taxon>Asterales</taxon>
        <taxon>Asteraceae</taxon>
        <taxon>Carduoideae</taxon>
        <taxon>Cardueae</taxon>
        <taxon>Centaureinae</taxon>
        <taxon>Centaurea</taxon>
    </lineage>
</organism>
<keyword evidence="1" id="KW-0732">Signal</keyword>
<dbReference type="Gene3D" id="3.20.20.80">
    <property type="entry name" value="Glycosidases"/>
    <property type="match status" value="1"/>
</dbReference>
<proteinExistence type="predicted"/>
<feature type="chain" id="PRO_5041210280" description="Beta-galactosidase" evidence="1">
    <location>
        <begin position="29"/>
        <end position="62"/>
    </location>
</feature>
<feature type="signal peptide" evidence="1">
    <location>
        <begin position="1"/>
        <end position="28"/>
    </location>
</feature>
<reference evidence="2" key="1">
    <citation type="submission" date="2023-03" db="EMBL/GenBank/DDBJ databases">
        <title>Chromosome-scale reference genome and RAD-based genetic map of yellow starthistle (Centaurea solstitialis) reveal putative structural variation and QTLs associated with invader traits.</title>
        <authorList>
            <person name="Reatini B."/>
            <person name="Cang F.A."/>
            <person name="Jiang Q."/>
            <person name="Mckibben M.T.W."/>
            <person name="Barker M.S."/>
            <person name="Rieseberg L.H."/>
            <person name="Dlugosch K.M."/>
        </authorList>
    </citation>
    <scope>NUCLEOTIDE SEQUENCE</scope>
    <source>
        <strain evidence="2">CAN-66</strain>
        <tissue evidence="2">Leaf</tissue>
    </source>
</reference>
<dbReference type="EMBL" id="JARYMX010000008">
    <property type="protein sequence ID" value="KAJ9538814.1"/>
    <property type="molecule type" value="Genomic_DNA"/>
</dbReference>
<keyword evidence="3" id="KW-1185">Reference proteome</keyword>
<protein>
    <recommendedName>
        <fullName evidence="4">Beta-galactosidase</fullName>
    </recommendedName>
</protein>
<evidence type="ECO:0008006" key="4">
    <source>
        <dbReference type="Google" id="ProtNLM"/>
    </source>
</evidence>
<evidence type="ECO:0000313" key="3">
    <source>
        <dbReference type="Proteomes" id="UP001172457"/>
    </source>
</evidence>
<accession>A0AA38S967</accession>
<evidence type="ECO:0000313" key="2">
    <source>
        <dbReference type="EMBL" id="KAJ9538814.1"/>
    </source>
</evidence>
<sequence length="62" mass="6737">MACLTFSTAIIAFFLVVLLVQLTTTSDATKVSHDGRAITIDGQRRLLISGSIHYPRSTLSNN</sequence>
<dbReference type="Proteomes" id="UP001172457">
    <property type="component" value="Chromosome 8"/>
</dbReference>